<accession>A0A8H4RN36</accession>
<feature type="region of interest" description="Disordered" evidence="2">
    <location>
        <begin position="212"/>
        <end position="294"/>
    </location>
</feature>
<protein>
    <recommendedName>
        <fullName evidence="3">CCHC-type domain-containing protein</fullName>
    </recommendedName>
</protein>
<feature type="region of interest" description="Disordered" evidence="2">
    <location>
        <begin position="477"/>
        <end position="498"/>
    </location>
</feature>
<feature type="compositionally biased region" description="Polar residues" evidence="2">
    <location>
        <begin position="241"/>
        <end position="274"/>
    </location>
</feature>
<keyword evidence="1" id="KW-0863">Zinc-finger</keyword>
<keyword evidence="5" id="KW-1185">Reference proteome</keyword>
<feature type="domain" description="CCHC-type" evidence="3">
    <location>
        <begin position="28"/>
        <end position="43"/>
    </location>
</feature>
<dbReference type="Gene3D" id="4.10.60.10">
    <property type="entry name" value="Zinc finger, CCHC-type"/>
    <property type="match status" value="1"/>
</dbReference>
<feature type="compositionally biased region" description="Low complexity" evidence="2">
    <location>
        <begin position="100"/>
        <end position="111"/>
    </location>
</feature>
<dbReference type="Pfam" id="PF00098">
    <property type="entry name" value="zf-CCHC"/>
    <property type="match status" value="1"/>
</dbReference>
<dbReference type="Proteomes" id="UP000566819">
    <property type="component" value="Unassembled WGS sequence"/>
</dbReference>
<keyword evidence="1" id="KW-0479">Metal-binding</keyword>
<feature type="compositionally biased region" description="Polar residues" evidence="2">
    <location>
        <begin position="219"/>
        <end position="228"/>
    </location>
</feature>
<dbReference type="GO" id="GO:0003676">
    <property type="term" value="F:nucleic acid binding"/>
    <property type="evidence" value="ECO:0007669"/>
    <property type="project" value="InterPro"/>
</dbReference>
<dbReference type="PROSITE" id="PS50158">
    <property type="entry name" value="ZF_CCHC"/>
    <property type="match status" value="1"/>
</dbReference>
<sequence length="887" mass="95544">MSASWPPQGGQPFGGAIKHNNGNRPPICFNCNQEGHFMVACPQGPQPNTASSAFNHPQQPPYQQYPGPPALPPQNFVPQPGPVPYQPYQQNQPFNPPAPQFAYQQQQQPAPHSYRPPPAVVTHFGNPTFQGPAYSQFSPSSGPPQYGGLAPSNPPQNYGPPQAVAPYQAPPASYPPQNGYCGNYGVAAKFPQPQWNNPPPVPVTQNAPVFQRSQRKYSDSSYSGTPGFQPQPPHTLHDGSRNGSHSHQQTPQTPSSNLGSIQQPTPKPAQNTQVAQSSDSKQSSRASTPYGRHDSEIGDILKELKRQSGGFANNGETTSTGMGGDGEQKESEEEAQQFNWDFKYIFKEPAKQETVALAQPLSTDLDITPVPLLDPRPTNSISRYARKDNLKEFTRSIRNAPQWSFLQEDPAFSGVLDGPLIPINEVQAWIAARHRTQASNGDTSNLSRKRAHSDEEGEMNNEQDDVDHQIALEAAVEMQSNGPPSKRQKNDVEAQSTKAVVTTHVTTPIFDGRGGTPCLATDDDAWAPQPGEGAASATSIEDPTEARLAALGVTDEMVQTPLNGPSPSPFSNQSMNQGPPANQLGIAQPVTNGYNNIQGPQPQFQPPPNTPYGSQQNRPPQFGSPANPSYVNGQQYQPQFGPPANPPYQSGNPMNAGYGNPPYGGSSFTSYSPGPSGPPQRGNVPYGPPTNPQYFNGPPVNGQYNADPSNYQPQYNTTVTQNSPYNGQPYGQVPQYNNGPTGPYENQLQGNPQYGNGPPVQPPYVTNPQSNPPFRQDSGYASARGSYSNGSAPNGFNPQPNSQPTPQIQPKNETNPSQTDQPKSEVENVPPSNIPRSDTNSPDQGESPLSPTSAEILGKLVQPSRKASNGRKIDLKRPAPVVAEAYR</sequence>
<feature type="region of interest" description="Disordered" evidence="2">
    <location>
        <begin position="435"/>
        <end position="462"/>
    </location>
</feature>
<feature type="compositionally biased region" description="Polar residues" evidence="2">
    <location>
        <begin position="734"/>
        <end position="754"/>
    </location>
</feature>
<feature type="compositionally biased region" description="Polar residues" evidence="2">
    <location>
        <begin position="437"/>
        <end position="446"/>
    </location>
</feature>
<evidence type="ECO:0000313" key="4">
    <source>
        <dbReference type="EMBL" id="KAF4632266.1"/>
    </source>
</evidence>
<dbReference type="EMBL" id="JAAMPI010000362">
    <property type="protein sequence ID" value="KAF4632266.1"/>
    <property type="molecule type" value="Genomic_DNA"/>
</dbReference>
<feature type="region of interest" description="Disordered" evidence="2">
    <location>
        <begin position="307"/>
        <end position="334"/>
    </location>
</feature>
<feature type="compositionally biased region" description="Low complexity" evidence="2">
    <location>
        <begin position="275"/>
        <end position="287"/>
    </location>
</feature>
<feature type="compositionally biased region" description="Polar residues" evidence="2">
    <location>
        <begin position="46"/>
        <end position="56"/>
    </location>
</feature>
<feature type="compositionally biased region" description="Polar residues" evidence="2">
    <location>
        <begin position="702"/>
        <end position="726"/>
    </location>
</feature>
<evidence type="ECO:0000313" key="5">
    <source>
        <dbReference type="Proteomes" id="UP000566819"/>
    </source>
</evidence>
<comment type="caution">
    <text evidence="4">The sequence shown here is derived from an EMBL/GenBank/DDBJ whole genome shotgun (WGS) entry which is preliminary data.</text>
</comment>
<feature type="region of interest" description="Disordered" evidence="2">
    <location>
        <begin position="42"/>
        <end position="183"/>
    </location>
</feature>
<feature type="compositionally biased region" description="Polar residues" evidence="2">
    <location>
        <begin position="612"/>
        <end position="638"/>
    </location>
</feature>
<feature type="compositionally biased region" description="Polar residues" evidence="2">
    <location>
        <begin position="125"/>
        <end position="140"/>
    </location>
</feature>
<evidence type="ECO:0000256" key="1">
    <source>
        <dbReference type="PROSITE-ProRule" id="PRU00047"/>
    </source>
</evidence>
<dbReference type="InterPro" id="IPR036875">
    <property type="entry name" value="Znf_CCHC_sf"/>
</dbReference>
<feature type="compositionally biased region" description="Polar residues" evidence="2">
    <location>
        <begin position="560"/>
        <end position="580"/>
    </location>
</feature>
<feature type="compositionally biased region" description="Polar residues" evidence="2">
    <location>
        <begin position="830"/>
        <end position="853"/>
    </location>
</feature>
<dbReference type="SUPFAM" id="SSF57756">
    <property type="entry name" value="Retrovirus zinc finger-like domains"/>
    <property type="match status" value="1"/>
</dbReference>
<keyword evidence="1" id="KW-0862">Zinc</keyword>
<dbReference type="GO" id="GO:0008270">
    <property type="term" value="F:zinc ion binding"/>
    <property type="evidence" value="ECO:0007669"/>
    <property type="project" value="UniProtKB-KW"/>
</dbReference>
<evidence type="ECO:0000259" key="3">
    <source>
        <dbReference type="PROSITE" id="PS50158"/>
    </source>
</evidence>
<feature type="region of interest" description="Disordered" evidence="2">
    <location>
        <begin position="511"/>
        <end position="543"/>
    </location>
</feature>
<dbReference type="AlphaFoldDB" id="A0A8H4RN36"/>
<dbReference type="SMART" id="SM00343">
    <property type="entry name" value="ZnF_C2HC"/>
    <property type="match status" value="1"/>
</dbReference>
<proteinExistence type="predicted"/>
<reference evidence="4 5" key="1">
    <citation type="submission" date="2020-03" db="EMBL/GenBank/DDBJ databases">
        <title>Draft Genome Sequence of Cudoniella acicularis.</title>
        <authorList>
            <person name="Buettner E."/>
            <person name="Kellner H."/>
        </authorList>
    </citation>
    <scope>NUCLEOTIDE SEQUENCE [LARGE SCALE GENOMIC DNA]</scope>
    <source>
        <strain evidence="4 5">DSM 108380</strain>
    </source>
</reference>
<gene>
    <name evidence="4" type="ORF">G7Y89_g5850</name>
</gene>
<feature type="compositionally biased region" description="Polar residues" evidence="2">
    <location>
        <begin position="785"/>
        <end position="821"/>
    </location>
</feature>
<evidence type="ECO:0000256" key="2">
    <source>
        <dbReference type="SAM" id="MobiDB-lite"/>
    </source>
</evidence>
<feature type="compositionally biased region" description="Polar residues" evidence="2">
    <location>
        <begin position="310"/>
        <end position="320"/>
    </location>
</feature>
<dbReference type="InterPro" id="IPR001878">
    <property type="entry name" value="Znf_CCHC"/>
</dbReference>
<feature type="region of interest" description="Disordered" evidence="2">
    <location>
        <begin position="558"/>
        <end position="887"/>
    </location>
</feature>
<feature type="compositionally biased region" description="Polar residues" evidence="2">
    <location>
        <begin position="764"/>
        <end position="773"/>
    </location>
</feature>
<name>A0A8H4RN36_9HELO</name>
<dbReference type="OrthoDB" id="3550095at2759"/>
<organism evidence="4 5">
    <name type="scientific">Cudoniella acicularis</name>
    <dbReference type="NCBI Taxonomy" id="354080"/>
    <lineage>
        <taxon>Eukaryota</taxon>
        <taxon>Fungi</taxon>
        <taxon>Dikarya</taxon>
        <taxon>Ascomycota</taxon>
        <taxon>Pezizomycotina</taxon>
        <taxon>Leotiomycetes</taxon>
        <taxon>Helotiales</taxon>
        <taxon>Tricladiaceae</taxon>
        <taxon>Cudoniella</taxon>
    </lineage>
</organism>